<reference evidence="2 3" key="1">
    <citation type="journal article" date="2024" name="Commun. Biol.">
        <title>Comparative genomic analysis of thermophilic fungi reveals convergent evolutionary adaptations and gene losses.</title>
        <authorList>
            <person name="Steindorff A.S."/>
            <person name="Aguilar-Pontes M.V."/>
            <person name="Robinson A.J."/>
            <person name="Andreopoulos B."/>
            <person name="LaButti K."/>
            <person name="Kuo A."/>
            <person name="Mondo S."/>
            <person name="Riley R."/>
            <person name="Otillar R."/>
            <person name="Haridas S."/>
            <person name="Lipzen A."/>
            <person name="Grimwood J."/>
            <person name="Schmutz J."/>
            <person name="Clum A."/>
            <person name="Reid I.D."/>
            <person name="Moisan M.C."/>
            <person name="Butler G."/>
            <person name="Nguyen T.T.M."/>
            <person name="Dewar K."/>
            <person name="Conant G."/>
            <person name="Drula E."/>
            <person name="Henrissat B."/>
            <person name="Hansel C."/>
            <person name="Singer S."/>
            <person name="Hutchinson M.I."/>
            <person name="de Vries R.P."/>
            <person name="Natvig D.O."/>
            <person name="Powell A.J."/>
            <person name="Tsang A."/>
            <person name="Grigoriev I.V."/>
        </authorList>
    </citation>
    <scope>NUCLEOTIDE SEQUENCE [LARGE SCALE GENOMIC DNA]</scope>
    <source>
        <strain evidence="2 3">CBS 494.80</strain>
    </source>
</reference>
<evidence type="ECO:0000313" key="3">
    <source>
        <dbReference type="Proteomes" id="UP001595075"/>
    </source>
</evidence>
<feature type="compositionally biased region" description="Low complexity" evidence="1">
    <location>
        <begin position="85"/>
        <end position="106"/>
    </location>
</feature>
<protein>
    <recommendedName>
        <fullName evidence="4">Early meiotic induction protein 1</fullName>
    </recommendedName>
</protein>
<sequence>MGWLWSTPSSASPSTSTSETGIPTSSQSSTEIPPSSSNPASTTKTVSHEDPAESELSNFLKELNADIQPSSTKYNRVPKNPPPSTQQNPSQSQTQTQSQTSTSQTPDDALHPLAEQLLPTTMSCRTAFDEAFYCNSFGGRWNDLYRYGTLKSCSDNWNDFWFCMRTRTYGDVQKEKVIKEHYRQRESRKYSKELGRESSEDVWRSREGKVEPGEAFTMKFEKFEGSDEEWRERELEMRRRGKIDGTTG</sequence>
<dbReference type="Pfam" id="PF11326">
    <property type="entry name" value="PANTS-like"/>
    <property type="match status" value="1"/>
</dbReference>
<accession>A0ABR4D0P2</accession>
<dbReference type="Proteomes" id="UP001595075">
    <property type="component" value="Unassembled WGS sequence"/>
</dbReference>
<dbReference type="EMBL" id="JAZHXI010000001">
    <property type="protein sequence ID" value="KAL2075701.1"/>
    <property type="molecule type" value="Genomic_DNA"/>
</dbReference>
<name>A0ABR4D0P2_9HELO</name>
<feature type="region of interest" description="Disordered" evidence="1">
    <location>
        <begin position="1"/>
        <end position="108"/>
    </location>
</feature>
<organism evidence="2 3">
    <name type="scientific">Oculimacula yallundae</name>
    <dbReference type="NCBI Taxonomy" id="86028"/>
    <lineage>
        <taxon>Eukaryota</taxon>
        <taxon>Fungi</taxon>
        <taxon>Dikarya</taxon>
        <taxon>Ascomycota</taxon>
        <taxon>Pezizomycotina</taxon>
        <taxon>Leotiomycetes</taxon>
        <taxon>Helotiales</taxon>
        <taxon>Ploettnerulaceae</taxon>
        <taxon>Oculimacula</taxon>
    </lineage>
</organism>
<evidence type="ECO:0000256" key="1">
    <source>
        <dbReference type="SAM" id="MobiDB-lite"/>
    </source>
</evidence>
<dbReference type="PANTHER" id="PTHR28052">
    <property type="entry name" value="UPF0545 PROTEIN C22ORF39"/>
    <property type="match status" value="1"/>
</dbReference>
<gene>
    <name evidence="2" type="ORF">VTL71DRAFT_644</name>
</gene>
<comment type="caution">
    <text evidence="2">The sequence shown here is derived from an EMBL/GenBank/DDBJ whole genome shotgun (WGS) entry which is preliminary data.</text>
</comment>
<keyword evidence="3" id="KW-1185">Reference proteome</keyword>
<evidence type="ECO:0008006" key="4">
    <source>
        <dbReference type="Google" id="ProtNLM"/>
    </source>
</evidence>
<evidence type="ECO:0000313" key="2">
    <source>
        <dbReference type="EMBL" id="KAL2075701.1"/>
    </source>
</evidence>
<proteinExistence type="predicted"/>
<dbReference type="PANTHER" id="PTHR28052:SF1">
    <property type="entry name" value="UPF0545 PROTEIN C22ORF39"/>
    <property type="match status" value="1"/>
</dbReference>
<dbReference type="InterPro" id="IPR021475">
    <property type="entry name" value="Pants/Emi1-like"/>
</dbReference>
<feature type="compositionally biased region" description="Low complexity" evidence="1">
    <location>
        <begin position="1"/>
        <end position="39"/>
    </location>
</feature>